<dbReference type="InterPro" id="IPR013563">
    <property type="entry name" value="Oligopep_ABC_C"/>
</dbReference>
<keyword evidence="3" id="KW-0813">Transport</keyword>
<dbReference type="PROSITE" id="PS00675">
    <property type="entry name" value="SIGMA54_INTERACT_1"/>
    <property type="match status" value="1"/>
</dbReference>
<keyword evidence="6 9" id="KW-0067">ATP-binding</keyword>
<dbReference type="AlphaFoldDB" id="A0A4S4BNQ0"/>
<proteinExistence type="inferred from homology"/>
<dbReference type="InterPro" id="IPR027417">
    <property type="entry name" value="P-loop_NTPase"/>
</dbReference>
<dbReference type="Proteomes" id="UP000310636">
    <property type="component" value="Unassembled WGS sequence"/>
</dbReference>
<name>A0A4S4BNQ0_9BACL</name>
<dbReference type="GO" id="GO:0005524">
    <property type="term" value="F:ATP binding"/>
    <property type="evidence" value="ECO:0007669"/>
    <property type="project" value="UniProtKB-KW"/>
</dbReference>
<reference evidence="9 10" key="1">
    <citation type="submission" date="2019-04" db="EMBL/GenBank/DDBJ databases">
        <title>Cohnella sp. nov. isolated from preserved vegetables.</title>
        <authorList>
            <person name="Lin S.-Y."/>
            <person name="Hung M.-H."/>
            <person name="Young C.-C."/>
        </authorList>
    </citation>
    <scope>NUCLEOTIDE SEQUENCE [LARGE SCALE GENOMIC DNA]</scope>
    <source>
        <strain evidence="9 10">CC-MHH1044</strain>
    </source>
</reference>
<keyword evidence="4" id="KW-1003">Cell membrane</keyword>
<evidence type="ECO:0000256" key="5">
    <source>
        <dbReference type="ARBA" id="ARBA00022741"/>
    </source>
</evidence>
<keyword evidence="5" id="KW-0547">Nucleotide-binding</keyword>
<gene>
    <name evidence="9" type="ORF">E6C55_26405</name>
</gene>
<keyword evidence="10" id="KW-1185">Reference proteome</keyword>
<dbReference type="InterPro" id="IPR025662">
    <property type="entry name" value="Sigma_54_int_dom_ATP-bd_1"/>
</dbReference>
<organism evidence="9 10">
    <name type="scientific">Cohnella fermenti</name>
    <dbReference type="NCBI Taxonomy" id="2565925"/>
    <lineage>
        <taxon>Bacteria</taxon>
        <taxon>Bacillati</taxon>
        <taxon>Bacillota</taxon>
        <taxon>Bacilli</taxon>
        <taxon>Bacillales</taxon>
        <taxon>Paenibacillaceae</taxon>
        <taxon>Cohnella</taxon>
    </lineage>
</organism>
<keyword evidence="7" id="KW-0472">Membrane</keyword>
<dbReference type="InterPro" id="IPR003439">
    <property type="entry name" value="ABC_transporter-like_ATP-bd"/>
</dbReference>
<dbReference type="PANTHER" id="PTHR43297:SF2">
    <property type="entry name" value="DIPEPTIDE TRANSPORT ATP-BINDING PROTEIN DPPD"/>
    <property type="match status" value="1"/>
</dbReference>
<dbReference type="Gene3D" id="3.40.50.300">
    <property type="entry name" value="P-loop containing nucleotide triphosphate hydrolases"/>
    <property type="match status" value="1"/>
</dbReference>
<accession>A0A4S4BNQ0</accession>
<evidence type="ECO:0000256" key="1">
    <source>
        <dbReference type="ARBA" id="ARBA00004202"/>
    </source>
</evidence>
<feature type="domain" description="ABC transporter" evidence="8">
    <location>
        <begin position="5"/>
        <end position="254"/>
    </location>
</feature>
<comment type="similarity">
    <text evidence="2">Belongs to the ABC transporter superfamily.</text>
</comment>
<dbReference type="InterPro" id="IPR017871">
    <property type="entry name" value="ABC_transporter-like_CS"/>
</dbReference>
<evidence type="ECO:0000313" key="10">
    <source>
        <dbReference type="Proteomes" id="UP000310636"/>
    </source>
</evidence>
<comment type="caution">
    <text evidence="9">The sequence shown here is derived from an EMBL/GenBank/DDBJ whole genome shotgun (WGS) entry which is preliminary data.</text>
</comment>
<evidence type="ECO:0000256" key="2">
    <source>
        <dbReference type="ARBA" id="ARBA00005417"/>
    </source>
</evidence>
<comment type="subcellular location">
    <subcellularLocation>
        <location evidence="1">Cell membrane</location>
        <topology evidence="1">Peripheral membrane protein</topology>
    </subcellularLocation>
</comment>
<dbReference type="EMBL" id="SSOB01000044">
    <property type="protein sequence ID" value="THF74158.1"/>
    <property type="molecule type" value="Genomic_DNA"/>
</dbReference>
<dbReference type="OrthoDB" id="9806285at2"/>
<dbReference type="GO" id="GO:0005886">
    <property type="term" value="C:plasma membrane"/>
    <property type="evidence" value="ECO:0007669"/>
    <property type="project" value="UniProtKB-SubCell"/>
</dbReference>
<protein>
    <submittedName>
        <fullName evidence="9">ABC transporter ATP-binding protein</fullName>
    </submittedName>
</protein>
<dbReference type="GO" id="GO:0016887">
    <property type="term" value="F:ATP hydrolysis activity"/>
    <property type="evidence" value="ECO:0007669"/>
    <property type="project" value="InterPro"/>
</dbReference>
<dbReference type="Pfam" id="PF08352">
    <property type="entry name" value="oligo_HPY"/>
    <property type="match status" value="1"/>
</dbReference>
<dbReference type="InterPro" id="IPR003593">
    <property type="entry name" value="AAA+_ATPase"/>
</dbReference>
<evidence type="ECO:0000256" key="7">
    <source>
        <dbReference type="ARBA" id="ARBA00023136"/>
    </source>
</evidence>
<evidence type="ECO:0000256" key="3">
    <source>
        <dbReference type="ARBA" id="ARBA00022448"/>
    </source>
</evidence>
<dbReference type="SUPFAM" id="SSF52540">
    <property type="entry name" value="P-loop containing nucleoside triphosphate hydrolases"/>
    <property type="match status" value="1"/>
</dbReference>
<dbReference type="GO" id="GO:0015833">
    <property type="term" value="P:peptide transport"/>
    <property type="evidence" value="ECO:0007669"/>
    <property type="project" value="InterPro"/>
</dbReference>
<dbReference type="RefSeq" id="WP_136372832.1">
    <property type="nucleotide sequence ID" value="NZ_SSOB01000044.1"/>
</dbReference>
<dbReference type="NCBIfam" id="TIGR01727">
    <property type="entry name" value="oligo_HPY"/>
    <property type="match status" value="1"/>
</dbReference>
<dbReference type="InterPro" id="IPR050388">
    <property type="entry name" value="ABC_Ni/Peptide_Import"/>
</dbReference>
<evidence type="ECO:0000256" key="6">
    <source>
        <dbReference type="ARBA" id="ARBA00022840"/>
    </source>
</evidence>
<dbReference type="PROSITE" id="PS50893">
    <property type="entry name" value="ABC_TRANSPORTER_2"/>
    <property type="match status" value="1"/>
</dbReference>
<dbReference type="PANTHER" id="PTHR43297">
    <property type="entry name" value="OLIGOPEPTIDE TRANSPORT ATP-BINDING PROTEIN APPD"/>
    <property type="match status" value="1"/>
</dbReference>
<sequence>MSELLTIDELMTEFSIQRRSVPAVRGVSLQVRKGKTLVILGESGSGKSVMLRSILNLKPPGARIAGSIKLAGEELLTKSPREMEQIRGNRIAMIFQDALSALDPLYRVGDQIAETIVAHRKVGRAEAKRQVADLLGKVGIPSPEERMRAFPHEMSGGMRQRAVIAMALSCRPDLLLADEPTTALDVTIQAQILRLFKDIQAEYGMSIVLVTHDIGVAAEMADDIAVMYAGKIVEYGRARQILSAPAHPYTVGLIEATPRRGQKGKLPAIPGQPPLITAMPEGCSFASRCPVARESCREGTPSFTRYGEAHEAACYLLEEEQPIAQ</sequence>
<dbReference type="FunFam" id="3.40.50.300:FF:000016">
    <property type="entry name" value="Oligopeptide ABC transporter ATP-binding component"/>
    <property type="match status" value="1"/>
</dbReference>
<dbReference type="SMART" id="SM00382">
    <property type="entry name" value="AAA"/>
    <property type="match status" value="1"/>
</dbReference>
<dbReference type="CDD" id="cd03257">
    <property type="entry name" value="ABC_NikE_OppD_transporters"/>
    <property type="match status" value="1"/>
</dbReference>
<dbReference type="Pfam" id="PF00005">
    <property type="entry name" value="ABC_tran"/>
    <property type="match status" value="1"/>
</dbReference>
<evidence type="ECO:0000259" key="8">
    <source>
        <dbReference type="PROSITE" id="PS50893"/>
    </source>
</evidence>
<evidence type="ECO:0000256" key="4">
    <source>
        <dbReference type="ARBA" id="ARBA00022475"/>
    </source>
</evidence>
<evidence type="ECO:0000313" key="9">
    <source>
        <dbReference type="EMBL" id="THF74158.1"/>
    </source>
</evidence>
<dbReference type="PROSITE" id="PS00211">
    <property type="entry name" value="ABC_TRANSPORTER_1"/>
    <property type="match status" value="1"/>
</dbReference>